<dbReference type="InterPro" id="IPR029058">
    <property type="entry name" value="AB_hydrolase_fold"/>
</dbReference>
<evidence type="ECO:0000259" key="2">
    <source>
        <dbReference type="Pfam" id="PF00561"/>
    </source>
</evidence>
<dbReference type="Gene3D" id="3.40.50.1820">
    <property type="entry name" value="alpha/beta hydrolase"/>
    <property type="match status" value="1"/>
</dbReference>
<evidence type="ECO:0000313" key="3">
    <source>
        <dbReference type="EMBL" id="KDN82379.1"/>
    </source>
</evidence>
<reference evidence="3 4" key="1">
    <citation type="submission" date="2014-05" db="EMBL/GenBank/DDBJ databases">
        <title>Draft Genome Sequence of Kitasatospora cheerisanensis KCTC 2395.</title>
        <authorList>
            <person name="Nam D.H."/>
        </authorList>
    </citation>
    <scope>NUCLEOTIDE SEQUENCE [LARGE SCALE GENOMIC DNA]</scope>
    <source>
        <strain evidence="3 4">KCTC 2395</strain>
    </source>
</reference>
<dbReference type="AlphaFoldDB" id="A0A066YQW6"/>
<keyword evidence="4" id="KW-1185">Reference proteome</keyword>
<evidence type="ECO:0000256" key="1">
    <source>
        <dbReference type="ARBA" id="ARBA00022801"/>
    </source>
</evidence>
<dbReference type="EMBL" id="JNBY01000112">
    <property type="protein sequence ID" value="KDN82379.1"/>
    <property type="molecule type" value="Genomic_DNA"/>
</dbReference>
<dbReference type="Proteomes" id="UP000027178">
    <property type="component" value="Unassembled WGS sequence"/>
</dbReference>
<dbReference type="RefSeq" id="WP_035867464.1">
    <property type="nucleotide sequence ID" value="NZ_KK853997.1"/>
</dbReference>
<dbReference type="InterPro" id="IPR000073">
    <property type="entry name" value="AB_hydrolase_1"/>
</dbReference>
<dbReference type="PATRIC" id="fig|1348663.4.peg.5696"/>
<dbReference type="PRINTS" id="PR00412">
    <property type="entry name" value="EPOXHYDRLASE"/>
</dbReference>
<dbReference type="GO" id="GO:0016787">
    <property type="term" value="F:hydrolase activity"/>
    <property type="evidence" value="ECO:0007669"/>
    <property type="project" value="UniProtKB-KW"/>
</dbReference>
<sequence length="293" mass="31279">MTVNRITVNEIDFAYLEQGEGPLALLMHGFPMSPATYRYLMPALAGAGYRAVAPYLRGFAPSTLPPNGSFGVADLIADVNGLHEALGGDGDAVLVGHDFSAPAVWGAAQDGDRWSKVVVCDVPPLPVFGPMVLTPQGTDALSHFWFFQTAVAEQVVAADDLAYLDWIYRKFTADGFDATEDLKHAKDALRAPENLAAALALYRTAFPPDRFGTPDWVQEHAAVWGAPPSRPTLNLFGSEDPSFAITDATLAAILDGLPEGSHAEVVQGAGHVGLVEKPAEVNRLILRFLAGEL</sequence>
<dbReference type="eggNOG" id="COG0596">
    <property type="taxonomic scope" value="Bacteria"/>
</dbReference>
<proteinExistence type="predicted"/>
<dbReference type="HOGENOM" id="CLU_020336_7_3_11"/>
<name>A0A066YQW6_9ACTN</name>
<comment type="caution">
    <text evidence="3">The sequence shown here is derived from an EMBL/GenBank/DDBJ whole genome shotgun (WGS) entry which is preliminary data.</text>
</comment>
<dbReference type="Pfam" id="PF00561">
    <property type="entry name" value="Abhydrolase_1"/>
    <property type="match status" value="1"/>
</dbReference>
<dbReference type="SUPFAM" id="SSF53474">
    <property type="entry name" value="alpha/beta-Hydrolases"/>
    <property type="match status" value="1"/>
</dbReference>
<gene>
    <name evidence="3" type="ORF">KCH_58860</name>
</gene>
<dbReference type="PANTHER" id="PTHR43329">
    <property type="entry name" value="EPOXIDE HYDROLASE"/>
    <property type="match status" value="1"/>
</dbReference>
<dbReference type="OrthoDB" id="2987348at2"/>
<keyword evidence="1 3" id="KW-0378">Hydrolase</keyword>
<evidence type="ECO:0000313" key="4">
    <source>
        <dbReference type="Proteomes" id="UP000027178"/>
    </source>
</evidence>
<organism evidence="3 4">
    <name type="scientific">Kitasatospora cheerisanensis KCTC 2395</name>
    <dbReference type="NCBI Taxonomy" id="1348663"/>
    <lineage>
        <taxon>Bacteria</taxon>
        <taxon>Bacillati</taxon>
        <taxon>Actinomycetota</taxon>
        <taxon>Actinomycetes</taxon>
        <taxon>Kitasatosporales</taxon>
        <taxon>Streptomycetaceae</taxon>
        <taxon>Kitasatospora</taxon>
    </lineage>
</organism>
<accession>A0A066YQW6</accession>
<feature type="domain" description="AB hydrolase-1" evidence="2">
    <location>
        <begin position="25"/>
        <end position="278"/>
    </location>
</feature>
<dbReference type="InterPro" id="IPR000639">
    <property type="entry name" value="Epox_hydrolase-like"/>
</dbReference>
<protein>
    <submittedName>
        <fullName evidence="3">Alpha/beta hydrolase</fullName>
    </submittedName>
</protein>